<organism evidence="1 2">
    <name type="scientific">Azorhizophilus paspali</name>
    <name type="common">Azotobacter paspali</name>
    <dbReference type="NCBI Taxonomy" id="69963"/>
    <lineage>
        <taxon>Bacteria</taxon>
        <taxon>Pseudomonadati</taxon>
        <taxon>Pseudomonadota</taxon>
        <taxon>Gammaproteobacteria</taxon>
        <taxon>Pseudomonadales</taxon>
        <taxon>Pseudomonadaceae</taxon>
        <taxon>Azorhizophilus</taxon>
    </lineage>
</organism>
<dbReference type="Proteomes" id="UP001589891">
    <property type="component" value="Unassembled WGS sequence"/>
</dbReference>
<accession>A0ABV6SKX6</accession>
<dbReference type="RefSeq" id="WP_376943470.1">
    <property type="nucleotide sequence ID" value="NZ_CP171449.1"/>
</dbReference>
<proteinExistence type="predicted"/>
<reference evidence="1 2" key="1">
    <citation type="submission" date="2024-09" db="EMBL/GenBank/DDBJ databases">
        <authorList>
            <person name="Sun Q."/>
            <person name="Mori K."/>
        </authorList>
    </citation>
    <scope>NUCLEOTIDE SEQUENCE [LARGE SCALE GENOMIC DNA]</scope>
    <source>
        <strain evidence="1 2">NCAIM B.01794</strain>
    </source>
</reference>
<sequence length="165" mass="17414">MAFQTSIAADIVSGYIGELSHKGPMRAIPARIAADATQANCLVGRAYTYADEAAETVRPGGTGQFAGILISPKSYPRQDLYDDTLDIPLNSIVQLLQMGYVFVQIASAGASIGSSLVYHTTTGALDWTDTPGTPPSNHALVPNAIIDRHMPSSATPRLALVKLTN</sequence>
<dbReference type="EMBL" id="JBHLSS010000034">
    <property type="protein sequence ID" value="MFC0708990.1"/>
    <property type="molecule type" value="Genomic_DNA"/>
</dbReference>
<protein>
    <submittedName>
        <fullName evidence="1">Uncharacterized protein</fullName>
    </submittedName>
</protein>
<dbReference type="Pfam" id="PF22758">
    <property type="entry name" value="Phage_cement"/>
    <property type="match status" value="1"/>
</dbReference>
<comment type="caution">
    <text evidence="1">The sequence shown here is derived from an EMBL/GenBank/DDBJ whole genome shotgun (WGS) entry which is preliminary data.</text>
</comment>
<dbReference type="InterPro" id="IPR054438">
    <property type="entry name" value="Struct_cement_gp24/gp6"/>
</dbReference>
<name>A0ABV6SKX6_AZOPA</name>
<evidence type="ECO:0000313" key="2">
    <source>
        <dbReference type="Proteomes" id="UP001589891"/>
    </source>
</evidence>
<gene>
    <name evidence="1" type="ORF">ACFFGX_05075</name>
</gene>
<evidence type="ECO:0000313" key="1">
    <source>
        <dbReference type="EMBL" id="MFC0708990.1"/>
    </source>
</evidence>
<keyword evidence="2" id="KW-1185">Reference proteome</keyword>